<comment type="caution">
    <text evidence="1">The sequence shown here is derived from an EMBL/GenBank/DDBJ whole genome shotgun (WGS) entry which is preliminary data.</text>
</comment>
<feature type="non-terminal residue" evidence="1">
    <location>
        <position position="1"/>
    </location>
</feature>
<name>A0A1Y2EJT4_9PEZI</name>
<keyword evidence="2" id="KW-1185">Reference proteome</keyword>
<proteinExistence type="predicted"/>
<protein>
    <submittedName>
        <fullName evidence="1">Uncharacterized protein</fullName>
    </submittedName>
</protein>
<evidence type="ECO:0000313" key="2">
    <source>
        <dbReference type="Proteomes" id="UP000193689"/>
    </source>
</evidence>
<dbReference type="EMBL" id="MCFJ01000001">
    <property type="protein sequence ID" value="ORY71564.1"/>
    <property type="molecule type" value="Genomic_DNA"/>
</dbReference>
<dbReference type="InParanoid" id="A0A1Y2EJT4"/>
<evidence type="ECO:0000313" key="1">
    <source>
        <dbReference type="EMBL" id="ORY71564.1"/>
    </source>
</evidence>
<sequence length="58" mass="6705">MLNGATGGLVQRLPLADFHRFLHSRLRAFMAEDIQVTYDKRPSHILYSEHGRSATCRY</sequence>
<dbReference type="Proteomes" id="UP000193689">
    <property type="component" value="Unassembled WGS sequence"/>
</dbReference>
<dbReference type="RefSeq" id="XP_040721156.1">
    <property type="nucleotide sequence ID" value="XM_040859154.1"/>
</dbReference>
<dbReference type="AlphaFoldDB" id="A0A1Y2EJT4"/>
<organism evidence="1 2">
    <name type="scientific">Pseudomassariella vexata</name>
    <dbReference type="NCBI Taxonomy" id="1141098"/>
    <lineage>
        <taxon>Eukaryota</taxon>
        <taxon>Fungi</taxon>
        <taxon>Dikarya</taxon>
        <taxon>Ascomycota</taxon>
        <taxon>Pezizomycotina</taxon>
        <taxon>Sordariomycetes</taxon>
        <taxon>Xylariomycetidae</taxon>
        <taxon>Amphisphaeriales</taxon>
        <taxon>Pseudomassariaceae</taxon>
        <taxon>Pseudomassariella</taxon>
    </lineage>
</organism>
<dbReference type="GeneID" id="63775366"/>
<reference evidence="1 2" key="1">
    <citation type="submission" date="2016-07" db="EMBL/GenBank/DDBJ databases">
        <title>Pervasive Adenine N6-methylation of Active Genes in Fungi.</title>
        <authorList>
            <consortium name="DOE Joint Genome Institute"/>
            <person name="Mondo S.J."/>
            <person name="Dannebaum R.O."/>
            <person name="Kuo R.C."/>
            <person name="Labutti K."/>
            <person name="Haridas S."/>
            <person name="Kuo A."/>
            <person name="Salamov A."/>
            <person name="Ahrendt S.R."/>
            <person name="Lipzen A."/>
            <person name="Sullivan W."/>
            <person name="Andreopoulos W.B."/>
            <person name="Clum A."/>
            <person name="Lindquist E."/>
            <person name="Daum C."/>
            <person name="Ramamoorthy G.K."/>
            <person name="Gryganskyi A."/>
            <person name="Culley D."/>
            <person name="Magnuson J.K."/>
            <person name="James T.Y."/>
            <person name="O'Malley M.A."/>
            <person name="Stajich J.E."/>
            <person name="Spatafora J.W."/>
            <person name="Visel A."/>
            <person name="Grigoriev I.V."/>
        </authorList>
    </citation>
    <scope>NUCLEOTIDE SEQUENCE [LARGE SCALE GENOMIC DNA]</scope>
    <source>
        <strain evidence="1 2">CBS 129021</strain>
    </source>
</reference>
<gene>
    <name evidence="1" type="ORF">BCR38DRAFT_417400</name>
</gene>
<accession>A0A1Y2EJT4</accession>